<comment type="caution">
    <text evidence="1">The sequence shown here is derived from an EMBL/GenBank/DDBJ whole genome shotgun (WGS) entry which is preliminary data.</text>
</comment>
<sequence>MDTLANAVIDHLGGTSVTAKLIEAPTSTVHSWRENGIPPSRMAHLRLAAKVDGKPLPEDLSELLTPSPASQEAA</sequence>
<dbReference type="EMBL" id="JACHLR010000013">
    <property type="protein sequence ID" value="MBB4859657.1"/>
    <property type="molecule type" value="Genomic_DNA"/>
</dbReference>
<dbReference type="Proteomes" id="UP000555448">
    <property type="component" value="Unassembled WGS sequence"/>
</dbReference>
<dbReference type="Gene3D" id="1.10.260.40">
    <property type="entry name" value="lambda repressor-like DNA-binding domains"/>
    <property type="match status" value="1"/>
</dbReference>
<name>A0A7W7NY04_9SPHN</name>
<organism evidence="1 2">
    <name type="scientific">Novosphingobium chloroacetimidivorans</name>
    <dbReference type="NCBI Taxonomy" id="1428314"/>
    <lineage>
        <taxon>Bacteria</taxon>
        <taxon>Pseudomonadati</taxon>
        <taxon>Pseudomonadota</taxon>
        <taxon>Alphaproteobacteria</taxon>
        <taxon>Sphingomonadales</taxon>
        <taxon>Sphingomonadaceae</taxon>
        <taxon>Novosphingobium</taxon>
    </lineage>
</organism>
<evidence type="ECO:0008006" key="3">
    <source>
        <dbReference type="Google" id="ProtNLM"/>
    </source>
</evidence>
<gene>
    <name evidence="1" type="ORF">HNO88_002986</name>
</gene>
<dbReference type="RefSeq" id="WP_376768778.1">
    <property type="nucleotide sequence ID" value="NZ_JACHLR010000013.1"/>
</dbReference>
<evidence type="ECO:0000313" key="1">
    <source>
        <dbReference type="EMBL" id="MBB4859657.1"/>
    </source>
</evidence>
<dbReference type="InterPro" id="IPR059216">
    <property type="entry name" value="LeuA_carph_isopro_dom"/>
</dbReference>
<reference evidence="1 2" key="1">
    <citation type="submission" date="2020-08" db="EMBL/GenBank/DDBJ databases">
        <title>Functional genomics of gut bacteria from endangered species of beetles.</title>
        <authorList>
            <person name="Carlos-Shanley C."/>
        </authorList>
    </citation>
    <scope>NUCLEOTIDE SEQUENCE [LARGE SCALE GENOMIC DNA]</scope>
    <source>
        <strain evidence="1 2">S00245</strain>
    </source>
</reference>
<evidence type="ECO:0000313" key="2">
    <source>
        <dbReference type="Proteomes" id="UP000555448"/>
    </source>
</evidence>
<dbReference type="SUPFAM" id="SSF47413">
    <property type="entry name" value="lambda repressor-like DNA-binding domains"/>
    <property type="match status" value="1"/>
</dbReference>
<protein>
    <recommendedName>
        <fullName evidence="3">Rha family transcriptional regulator</fullName>
    </recommendedName>
</protein>
<dbReference type="NCBIfam" id="NF046037">
    <property type="entry name" value="carphisopro"/>
    <property type="match status" value="1"/>
</dbReference>
<dbReference type="GO" id="GO:0003677">
    <property type="term" value="F:DNA binding"/>
    <property type="evidence" value="ECO:0007669"/>
    <property type="project" value="InterPro"/>
</dbReference>
<proteinExistence type="predicted"/>
<accession>A0A7W7NY04</accession>
<dbReference type="InterPro" id="IPR010982">
    <property type="entry name" value="Lambda_DNA-bd_dom_sf"/>
</dbReference>
<keyword evidence="2" id="KW-1185">Reference proteome</keyword>
<dbReference type="AlphaFoldDB" id="A0A7W7NY04"/>